<dbReference type="EMBL" id="CP071872">
    <property type="protein sequence ID" value="UNM15594.1"/>
    <property type="molecule type" value="Genomic_DNA"/>
</dbReference>
<organism evidence="1 2">
    <name type="scientific">Streptomyces formicae</name>
    <dbReference type="NCBI Taxonomy" id="1616117"/>
    <lineage>
        <taxon>Bacteria</taxon>
        <taxon>Bacillati</taxon>
        <taxon>Actinomycetota</taxon>
        <taxon>Actinomycetes</taxon>
        <taxon>Kitasatosporales</taxon>
        <taxon>Streptomycetaceae</taxon>
        <taxon>Streptomyces</taxon>
    </lineage>
</organism>
<sequence>MVHQPGNPTSWPSVGSSWDDLLGPDRRLCAQRRRREQLSLAIDESNPSAPAQWWVNEAVDKEAVEVGCLMLDTIAPTGPSDRDRTALAALAALTAINDSYASCEQYDDIFKKSLFGRTIGAWLSAASSGATDRERQCMENALRVQYRTLTQQRSEQGTAESKRQVDENHRNYREYLRWRDSEGCFYGVMLFCAIAAGIEIHEIPDTRVSEALEAGIVAFDVHSMVRHRSEDETGDILRYLKGTHREQVDAALELIRELHLDLIHAQDIGDREKEFLLRYVTGGTLLAYMPMRWSRTTSLHLAPVEWNGAEWTHVTSELSHAVRYSDLL</sequence>
<dbReference type="Proteomes" id="UP000828924">
    <property type="component" value="Chromosome"/>
</dbReference>
<evidence type="ECO:0008006" key="3">
    <source>
        <dbReference type="Google" id="ProtNLM"/>
    </source>
</evidence>
<name>A0ABY3WVX5_9ACTN</name>
<accession>A0ABY3WVX5</accession>
<dbReference type="RefSeq" id="WP_242337480.1">
    <property type="nucleotide sequence ID" value="NZ_CP071872.1"/>
</dbReference>
<evidence type="ECO:0000313" key="2">
    <source>
        <dbReference type="Proteomes" id="UP000828924"/>
    </source>
</evidence>
<proteinExistence type="predicted"/>
<protein>
    <recommendedName>
        <fullName evidence="3">Terpene synthase</fullName>
    </recommendedName>
</protein>
<evidence type="ECO:0000313" key="1">
    <source>
        <dbReference type="EMBL" id="UNM15594.1"/>
    </source>
</evidence>
<keyword evidence="2" id="KW-1185">Reference proteome</keyword>
<reference evidence="1 2" key="1">
    <citation type="submission" date="2021-03" db="EMBL/GenBank/DDBJ databases">
        <title>Complete genome of Streptomyces formicae strain 1H-GS9 (DSM 100524).</title>
        <authorList>
            <person name="Atanasov K.E."/>
            <person name="Altabella T."/>
            <person name="Ferrer A."/>
        </authorList>
    </citation>
    <scope>NUCLEOTIDE SEQUENCE [LARGE SCALE GENOMIC DNA]</scope>
    <source>
        <strain evidence="1 2">1H-GS9</strain>
    </source>
</reference>
<gene>
    <name evidence="1" type="ORF">J4032_32735</name>
</gene>